<protein>
    <recommendedName>
        <fullName evidence="6">FMN dependent NADH:quinone oxidoreductase</fullName>
        <ecNumber evidence="6">1.6.5.-</ecNumber>
    </recommendedName>
    <alternativeName>
        <fullName evidence="6">Azo-dye reductase</fullName>
    </alternativeName>
    <alternativeName>
        <fullName evidence="6">FMN-dependent NADH-azo compound oxidoreductase</fullName>
    </alternativeName>
    <alternativeName>
        <fullName evidence="6">FMN-dependent NADH-azoreductase</fullName>
        <ecNumber evidence="6">1.7.1.17</ecNumber>
    </alternativeName>
</protein>
<dbReference type="HAMAP" id="MF_01216">
    <property type="entry name" value="Azoreductase_type1"/>
    <property type="match status" value="1"/>
</dbReference>
<dbReference type="InterPro" id="IPR050104">
    <property type="entry name" value="FMN-dep_NADH:Q_OxRdtase_AzoR1"/>
</dbReference>
<feature type="binding site" evidence="6">
    <location>
        <position position="10"/>
    </location>
    <ligand>
        <name>FMN</name>
        <dbReference type="ChEBI" id="CHEBI:58210"/>
    </ligand>
</feature>
<dbReference type="Pfam" id="PF02525">
    <property type="entry name" value="Flavodoxin_2"/>
    <property type="match status" value="1"/>
</dbReference>
<reference evidence="8 9" key="1">
    <citation type="submission" date="2020-08" db="EMBL/GenBank/DDBJ databases">
        <title>Above-ground endophytic microbial communities from plants in different locations in the United States.</title>
        <authorList>
            <person name="Frank C."/>
        </authorList>
    </citation>
    <scope>NUCLEOTIDE SEQUENCE [LARGE SCALE GENOMIC DNA]</scope>
    <source>
        <strain evidence="8 9">WP4_2_2</strain>
    </source>
</reference>
<dbReference type="GO" id="GO:0016652">
    <property type="term" value="F:oxidoreductase activity, acting on NAD(P)H as acceptor"/>
    <property type="evidence" value="ECO:0007669"/>
    <property type="project" value="UniProtKB-UniRule"/>
</dbReference>
<dbReference type="AlphaFoldDB" id="A0A7W9U535"/>
<dbReference type="PANTHER" id="PTHR43741">
    <property type="entry name" value="FMN-DEPENDENT NADH-AZOREDUCTASE 1"/>
    <property type="match status" value="1"/>
</dbReference>
<dbReference type="GO" id="GO:0009055">
    <property type="term" value="F:electron transfer activity"/>
    <property type="evidence" value="ECO:0007669"/>
    <property type="project" value="UniProtKB-UniRule"/>
</dbReference>
<dbReference type="EC" id="1.6.5.-" evidence="6"/>
<feature type="binding site" evidence="6">
    <location>
        <begin position="98"/>
        <end position="101"/>
    </location>
    <ligand>
        <name>FMN</name>
        <dbReference type="ChEBI" id="CHEBI:58210"/>
    </ligand>
</feature>
<comment type="function">
    <text evidence="6">Also exhibits azoreductase activity. Catalyzes the reductive cleavage of the azo bond in aromatic azo compounds to the corresponding amines.</text>
</comment>
<evidence type="ECO:0000256" key="1">
    <source>
        <dbReference type="ARBA" id="ARBA00022630"/>
    </source>
</evidence>
<comment type="catalytic activity">
    <reaction evidence="5">
        <text>N,N-dimethyl-1,4-phenylenediamine + anthranilate + 2 NAD(+) = 2-(4-dimethylaminophenyl)diazenylbenzoate + 2 NADH + 2 H(+)</text>
        <dbReference type="Rhea" id="RHEA:55872"/>
        <dbReference type="ChEBI" id="CHEBI:15378"/>
        <dbReference type="ChEBI" id="CHEBI:15783"/>
        <dbReference type="ChEBI" id="CHEBI:16567"/>
        <dbReference type="ChEBI" id="CHEBI:57540"/>
        <dbReference type="ChEBI" id="CHEBI:57945"/>
        <dbReference type="ChEBI" id="CHEBI:71579"/>
        <dbReference type="EC" id="1.7.1.17"/>
    </reaction>
    <physiologicalReaction direction="right-to-left" evidence="5">
        <dbReference type="Rhea" id="RHEA:55874"/>
    </physiologicalReaction>
</comment>
<sequence length="209" mass="23828">MTKLLYIKGSPRAERSVSIRLADEYLAAYKQKRPEVEVDEIDLWQADLPEFDGDSAAAKVSFFGEPEMNGKQLRVFDELKTIFDRFNTADEYLFAAPMWNFGLPYKLKQYIDLLSMPSTLFGFEPSKGYIGLLKNKRATAIHTAAIYMPGLPKSYGTDHTSPHLTDWLNFAGVDDVTTIWYYGSKMRNEADTRAAYQQAVDDVRRAALR</sequence>
<comment type="caution">
    <text evidence="6">Lacks conserved residue(s) required for the propagation of feature annotation.</text>
</comment>
<dbReference type="InterPro" id="IPR023048">
    <property type="entry name" value="NADH:quinone_OxRdtase_FMN_depd"/>
</dbReference>
<keyword evidence="4 6" id="KW-0520">NAD</keyword>
<dbReference type="SUPFAM" id="SSF52218">
    <property type="entry name" value="Flavoproteins"/>
    <property type="match status" value="1"/>
</dbReference>
<evidence type="ECO:0000259" key="7">
    <source>
        <dbReference type="Pfam" id="PF02525"/>
    </source>
</evidence>
<dbReference type="Proteomes" id="UP000571554">
    <property type="component" value="Unassembled WGS sequence"/>
</dbReference>
<keyword evidence="3 6" id="KW-0560">Oxidoreductase</keyword>
<dbReference type="EC" id="1.7.1.17" evidence="6"/>
<keyword evidence="1 6" id="KW-0285">Flavoprotein</keyword>
<dbReference type="InterPro" id="IPR029039">
    <property type="entry name" value="Flavoprotein-like_sf"/>
</dbReference>
<dbReference type="InterPro" id="IPR003680">
    <property type="entry name" value="Flavodoxin_fold"/>
</dbReference>
<dbReference type="GO" id="GO:0016655">
    <property type="term" value="F:oxidoreductase activity, acting on NAD(P)H, quinone or similar compound as acceptor"/>
    <property type="evidence" value="ECO:0007669"/>
    <property type="project" value="InterPro"/>
</dbReference>
<feature type="domain" description="Flavodoxin-like fold" evidence="7">
    <location>
        <begin position="3"/>
        <end position="200"/>
    </location>
</feature>
<evidence type="ECO:0000256" key="3">
    <source>
        <dbReference type="ARBA" id="ARBA00023002"/>
    </source>
</evidence>
<keyword evidence="9" id="KW-1185">Reference proteome</keyword>
<dbReference type="EMBL" id="JACHBW010000045">
    <property type="protein sequence ID" value="MBB6107167.1"/>
    <property type="molecule type" value="Genomic_DNA"/>
</dbReference>
<keyword evidence="2 6" id="KW-0288">FMN</keyword>
<comment type="similarity">
    <text evidence="6">Belongs to the azoreductase type 1 family.</text>
</comment>
<dbReference type="PANTHER" id="PTHR43741:SF4">
    <property type="entry name" value="FMN-DEPENDENT NADH:QUINONE OXIDOREDUCTASE"/>
    <property type="match status" value="1"/>
</dbReference>
<dbReference type="GO" id="GO:0010181">
    <property type="term" value="F:FMN binding"/>
    <property type="evidence" value="ECO:0007669"/>
    <property type="project" value="UniProtKB-UniRule"/>
</dbReference>
<evidence type="ECO:0000256" key="4">
    <source>
        <dbReference type="ARBA" id="ARBA00023027"/>
    </source>
</evidence>
<dbReference type="Gene3D" id="3.40.50.360">
    <property type="match status" value="1"/>
</dbReference>
<evidence type="ECO:0000313" key="8">
    <source>
        <dbReference type="EMBL" id="MBB6107167.1"/>
    </source>
</evidence>
<comment type="cofactor">
    <cofactor evidence="6">
        <name>FMN</name>
        <dbReference type="ChEBI" id="CHEBI:58210"/>
    </cofactor>
    <text evidence="6">Binds 1 FMN per subunit.</text>
</comment>
<evidence type="ECO:0000256" key="5">
    <source>
        <dbReference type="ARBA" id="ARBA00048542"/>
    </source>
</evidence>
<evidence type="ECO:0000313" key="9">
    <source>
        <dbReference type="Proteomes" id="UP000571554"/>
    </source>
</evidence>
<evidence type="ECO:0000256" key="6">
    <source>
        <dbReference type="HAMAP-Rule" id="MF_01216"/>
    </source>
</evidence>
<proteinExistence type="inferred from homology"/>
<comment type="catalytic activity">
    <reaction evidence="6">
        <text>2 a quinone + NADH + H(+) = 2 a 1,4-benzosemiquinone + NAD(+)</text>
        <dbReference type="Rhea" id="RHEA:65952"/>
        <dbReference type="ChEBI" id="CHEBI:15378"/>
        <dbReference type="ChEBI" id="CHEBI:57540"/>
        <dbReference type="ChEBI" id="CHEBI:57945"/>
        <dbReference type="ChEBI" id="CHEBI:132124"/>
        <dbReference type="ChEBI" id="CHEBI:134225"/>
    </reaction>
</comment>
<comment type="function">
    <text evidence="6">Quinone reductase that provides resistance to thiol-specific stress caused by electrophilic quinones.</text>
</comment>
<dbReference type="RefSeq" id="WP_183733664.1">
    <property type="nucleotide sequence ID" value="NZ_JACHBW010000045.1"/>
</dbReference>
<accession>A0A7W9U535</accession>
<evidence type="ECO:0000256" key="2">
    <source>
        <dbReference type="ARBA" id="ARBA00022643"/>
    </source>
</evidence>
<feature type="binding site" evidence="6">
    <location>
        <begin position="16"/>
        <end position="18"/>
    </location>
    <ligand>
        <name>FMN</name>
        <dbReference type="ChEBI" id="CHEBI:58210"/>
    </ligand>
</feature>
<comment type="caution">
    <text evidence="8">The sequence shown here is derived from an EMBL/GenBank/DDBJ whole genome shotgun (WGS) entry which is preliminary data.</text>
</comment>
<organism evidence="8 9">
    <name type="scientific">Paraburkholderia bannensis</name>
    <dbReference type="NCBI Taxonomy" id="765414"/>
    <lineage>
        <taxon>Bacteria</taxon>
        <taxon>Pseudomonadati</taxon>
        <taxon>Pseudomonadota</taxon>
        <taxon>Betaproteobacteria</taxon>
        <taxon>Burkholderiales</taxon>
        <taxon>Burkholderiaceae</taxon>
        <taxon>Paraburkholderia</taxon>
    </lineage>
</organism>
<name>A0A7W9U535_9BURK</name>
<comment type="subunit">
    <text evidence="6">Homodimer.</text>
</comment>
<gene>
    <name evidence="6" type="primary">azoR</name>
    <name evidence="8" type="ORF">F4827_007049</name>
</gene>